<dbReference type="EMBL" id="VSRR010015786">
    <property type="protein sequence ID" value="MPC58557.1"/>
    <property type="molecule type" value="Genomic_DNA"/>
</dbReference>
<name>A0A5B7GMT6_PORTR</name>
<dbReference type="AlphaFoldDB" id="A0A5B7GMT6"/>
<dbReference type="Proteomes" id="UP000324222">
    <property type="component" value="Unassembled WGS sequence"/>
</dbReference>
<proteinExistence type="predicted"/>
<organism evidence="1 2">
    <name type="scientific">Portunus trituberculatus</name>
    <name type="common">Swimming crab</name>
    <name type="synonym">Neptunus trituberculatus</name>
    <dbReference type="NCBI Taxonomy" id="210409"/>
    <lineage>
        <taxon>Eukaryota</taxon>
        <taxon>Metazoa</taxon>
        <taxon>Ecdysozoa</taxon>
        <taxon>Arthropoda</taxon>
        <taxon>Crustacea</taxon>
        <taxon>Multicrustacea</taxon>
        <taxon>Malacostraca</taxon>
        <taxon>Eumalacostraca</taxon>
        <taxon>Eucarida</taxon>
        <taxon>Decapoda</taxon>
        <taxon>Pleocyemata</taxon>
        <taxon>Brachyura</taxon>
        <taxon>Eubrachyura</taxon>
        <taxon>Portunoidea</taxon>
        <taxon>Portunidae</taxon>
        <taxon>Portuninae</taxon>
        <taxon>Portunus</taxon>
    </lineage>
</organism>
<keyword evidence="2" id="KW-1185">Reference proteome</keyword>
<gene>
    <name evidence="1" type="ORF">E2C01_052564</name>
</gene>
<comment type="caution">
    <text evidence="1">The sequence shown here is derived from an EMBL/GenBank/DDBJ whole genome shotgun (WGS) entry which is preliminary data.</text>
</comment>
<reference evidence="1 2" key="1">
    <citation type="submission" date="2019-05" db="EMBL/GenBank/DDBJ databases">
        <title>Another draft genome of Portunus trituberculatus and its Hox gene families provides insights of decapod evolution.</title>
        <authorList>
            <person name="Jeong J.-H."/>
            <person name="Song I."/>
            <person name="Kim S."/>
            <person name="Choi T."/>
            <person name="Kim D."/>
            <person name="Ryu S."/>
            <person name="Kim W."/>
        </authorList>
    </citation>
    <scope>NUCLEOTIDE SEQUENCE [LARGE SCALE GENOMIC DNA]</scope>
    <source>
        <tissue evidence="1">Muscle</tissue>
    </source>
</reference>
<accession>A0A5B7GMT6</accession>
<protein>
    <submittedName>
        <fullName evidence="1">Uncharacterized protein</fullName>
    </submittedName>
</protein>
<evidence type="ECO:0000313" key="1">
    <source>
        <dbReference type="EMBL" id="MPC58557.1"/>
    </source>
</evidence>
<evidence type="ECO:0000313" key="2">
    <source>
        <dbReference type="Proteomes" id="UP000324222"/>
    </source>
</evidence>
<sequence length="130" mass="14256">MRWRWEGCEHRLHTGPIHVRVLTETKPKQLPLVPTTRTAVGAVVNRQLIPGGAAQPPADASPRCSARLHFPPPPLLWDPGSPLSSVWFDHNSSSMASRTKGRCPPESMIFVAGHTASTYGPTCHIPNRLL</sequence>